<accession>A0A8J5IIP7</accession>
<dbReference type="AlphaFoldDB" id="A0A8J5IIP7"/>
<protein>
    <submittedName>
        <fullName evidence="1">Uncharacterized protein</fullName>
    </submittedName>
</protein>
<dbReference type="Proteomes" id="UP000709295">
    <property type="component" value="Unassembled WGS sequence"/>
</dbReference>
<evidence type="ECO:0000313" key="1">
    <source>
        <dbReference type="EMBL" id="KAG6945291.1"/>
    </source>
</evidence>
<proteinExistence type="predicted"/>
<organism evidence="1 2">
    <name type="scientific">Phytophthora aleatoria</name>
    <dbReference type="NCBI Taxonomy" id="2496075"/>
    <lineage>
        <taxon>Eukaryota</taxon>
        <taxon>Sar</taxon>
        <taxon>Stramenopiles</taxon>
        <taxon>Oomycota</taxon>
        <taxon>Peronosporomycetes</taxon>
        <taxon>Peronosporales</taxon>
        <taxon>Peronosporaceae</taxon>
        <taxon>Phytophthora</taxon>
    </lineage>
</organism>
<sequence>MTVSSTPMFSYEPMQLATTIKKLVSSSPKAVDPAVAAMSTEDLFCLRRASS</sequence>
<dbReference type="EMBL" id="JAENGY010002144">
    <property type="protein sequence ID" value="KAG6945291.1"/>
    <property type="molecule type" value="Genomic_DNA"/>
</dbReference>
<evidence type="ECO:0000313" key="2">
    <source>
        <dbReference type="Proteomes" id="UP000709295"/>
    </source>
</evidence>
<gene>
    <name evidence="1" type="ORF">JG688_00016619</name>
</gene>
<reference evidence="1" key="1">
    <citation type="submission" date="2021-01" db="EMBL/GenBank/DDBJ databases">
        <title>Phytophthora aleatoria, a newly-described species from Pinus radiata is distinct from Phytophthora cactorum isolates based on comparative genomics.</title>
        <authorList>
            <person name="Mcdougal R."/>
            <person name="Panda P."/>
            <person name="Williams N."/>
            <person name="Studholme D.J."/>
        </authorList>
    </citation>
    <scope>NUCLEOTIDE SEQUENCE</scope>
    <source>
        <strain evidence="1">NZFS 4037</strain>
    </source>
</reference>
<name>A0A8J5IIP7_9STRA</name>
<comment type="caution">
    <text evidence="1">The sequence shown here is derived from an EMBL/GenBank/DDBJ whole genome shotgun (WGS) entry which is preliminary data.</text>
</comment>
<keyword evidence="2" id="KW-1185">Reference proteome</keyword>